<keyword evidence="4" id="KW-0067">ATP-binding</keyword>
<dbReference type="SUPFAM" id="SSF81301">
    <property type="entry name" value="Nucleotidyltransferase"/>
    <property type="match status" value="1"/>
</dbReference>
<keyword evidence="4 7" id="KW-0548">Nucleotidyltransferase</keyword>
<protein>
    <recommendedName>
        <fullName evidence="4">Spectinomycin 9-adenylyltransferase</fullName>
    </recommendedName>
</protein>
<dbReference type="Pfam" id="PF01909">
    <property type="entry name" value="NTP_transf_2"/>
    <property type="match status" value="1"/>
</dbReference>
<feature type="domain" description="Adenylyltransferase AadA C-terminal" evidence="6">
    <location>
        <begin position="147"/>
        <end position="246"/>
    </location>
</feature>
<name>A0A7W3SYZ1_9BACL</name>
<dbReference type="AlphaFoldDB" id="A0A7W3SYZ1"/>
<evidence type="ECO:0000256" key="4">
    <source>
        <dbReference type="PIRNR" id="PIRNR000819"/>
    </source>
</evidence>
<evidence type="ECO:0000256" key="2">
    <source>
        <dbReference type="ARBA" id="ARBA00023251"/>
    </source>
</evidence>
<dbReference type="CDD" id="cd05403">
    <property type="entry name" value="NT_KNTase_like"/>
    <property type="match status" value="1"/>
</dbReference>
<keyword evidence="2 4" id="KW-0046">Antibiotic resistance</keyword>
<proteinExistence type="predicted"/>
<dbReference type="InterPro" id="IPR043519">
    <property type="entry name" value="NT_sf"/>
</dbReference>
<dbReference type="GO" id="GO:0005524">
    <property type="term" value="F:ATP binding"/>
    <property type="evidence" value="ECO:0007669"/>
    <property type="project" value="UniProtKB-KW"/>
</dbReference>
<sequence length="255" mass="29522">MNQQVILDNVTCLLKEELSDSVIGIYLHGSMAMGCYNPTQSDIDILVIIREKQPIDIYKKIARKLINIEDKMNLIKGFELSIVMEAFADKFIYPTPFEFHYSSFHKEKYRTDENYFCGGYEDPDLAAHFVITYNRGIVLFGEQIKDVIKPIDKRYYIESIKSDIEDALEGITDNPIYFVLNLSRVLLYLKESVISSKKEAGEWALNLVPTEYKGVIAKCLAKYNNEVEYLNLSKITLLNYATYMLKEIEEITIQE</sequence>
<evidence type="ECO:0000313" key="7">
    <source>
        <dbReference type="EMBL" id="MBA9088831.1"/>
    </source>
</evidence>
<evidence type="ECO:0000256" key="3">
    <source>
        <dbReference type="ARBA" id="ARBA00047831"/>
    </source>
</evidence>
<dbReference type="EMBL" id="JACJIP010000076">
    <property type="protein sequence ID" value="MBA9088831.1"/>
    <property type="molecule type" value="Genomic_DNA"/>
</dbReference>
<organism evidence="7 8">
    <name type="scientific">Fontibacillus solani</name>
    <dbReference type="NCBI Taxonomy" id="1572857"/>
    <lineage>
        <taxon>Bacteria</taxon>
        <taxon>Bacillati</taxon>
        <taxon>Bacillota</taxon>
        <taxon>Bacilli</taxon>
        <taxon>Bacillales</taxon>
        <taxon>Paenibacillaceae</taxon>
        <taxon>Fontibacillus</taxon>
    </lineage>
</organism>
<dbReference type="Proteomes" id="UP000567067">
    <property type="component" value="Unassembled WGS sequence"/>
</dbReference>
<dbReference type="Gene3D" id="3.30.460.10">
    <property type="entry name" value="Beta Polymerase, domain 2"/>
    <property type="match status" value="1"/>
</dbReference>
<keyword evidence="8" id="KW-1185">Reference proteome</keyword>
<dbReference type="InterPro" id="IPR025184">
    <property type="entry name" value="AadA_C"/>
</dbReference>
<dbReference type="GO" id="GO:0070566">
    <property type="term" value="F:adenylyltransferase activity"/>
    <property type="evidence" value="ECO:0007669"/>
    <property type="project" value="InterPro"/>
</dbReference>
<keyword evidence="4" id="KW-0547">Nucleotide-binding</keyword>
<dbReference type="Pfam" id="PF13427">
    <property type="entry name" value="AadA_C"/>
    <property type="match status" value="1"/>
</dbReference>
<evidence type="ECO:0000313" key="8">
    <source>
        <dbReference type="Proteomes" id="UP000567067"/>
    </source>
</evidence>
<gene>
    <name evidence="7" type="ORF">FHR92_005376</name>
</gene>
<dbReference type="InterPro" id="IPR024172">
    <property type="entry name" value="AadA/Aad9"/>
</dbReference>
<feature type="domain" description="Polymerase nucleotidyl transferase" evidence="5">
    <location>
        <begin position="14"/>
        <end position="93"/>
    </location>
</feature>
<dbReference type="GO" id="GO:0046677">
    <property type="term" value="P:response to antibiotic"/>
    <property type="evidence" value="ECO:0007669"/>
    <property type="project" value="UniProtKB-KW"/>
</dbReference>
<dbReference type="RefSeq" id="WP_182540660.1">
    <property type="nucleotide sequence ID" value="NZ_JACJIP010000076.1"/>
</dbReference>
<comment type="caution">
    <text evidence="7">The sequence shown here is derived from an EMBL/GenBank/DDBJ whole genome shotgun (WGS) entry which is preliminary data.</text>
</comment>
<accession>A0A7W3SYZ1</accession>
<comment type="catalytic activity">
    <reaction evidence="3 4">
        <text>spectinomycin + ATP = 9-O-adenylylspectinomycin + diphosphate</text>
        <dbReference type="Rhea" id="RHEA:63228"/>
        <dbReference type="ChEBI" id="CHEBI:30616"/>
        <dbReference type="ChEBI" id="CHEBI:33019"/>
        <dbReference type="ChEBI" id="CHEBI:146260"/>
        <dbReference type="ChEBI" id="CHEBI:146261"/>
    </reaction>
</comment>
<evidence type="ECO:0000259" key="6">
    <source>
        <dbReference type="Pfam" id="PF13427"/>
    </source>
</evidence>
<evidence type="ECO:0000259" key="5">
    <source>
        <dbReference type="Pfam" id="PF01909"/>
    </source>
</evidence>
<evidence type="ECO:0000256" key="1">
    <source>
        <dbReference type="ARBA" id="ARBA00022679"/>
    </source>
</evidence>
<keyword evidence="1 4" id="KW-0808">Transferase</keyword>
<reference evidence="7 8" key="1">
    <citation type="submission" date="2020-08" db="EMBL/GenBank/DDBJ databases">
        <title>Genomic Encyclopedia of Type Strains, Phase III (KMG-III): the genomes of soil and plant-associated and newly described type strains.</title>
        <authorList>
            <person name="Whitman W."/>
        </authorList>
    </citation>
    <scope>NUCLEOTIDE SEQUENCE [LARGE SCALE GENOMIC DNA]</scope>
    <source>
        <strain evidence="7 8">CECT 8693</strain>
    </source>
</reference>
<dbReference type="InterPro" id="IPR002934">
    <property type="entry name" value="Polymerase_NTP_transf_dom"/>
</dbReference>
<dbReference type="PIRSF" id="PIRSF000819">
    <property type="entry name" value="Streptomycin_3-adenylyltransf"/>
    <property type="match status" value="1"/>
</dbReference>